<dbReference type="Gene3D" id="3.40.50.1240">
    <property type="entry name" value="Phosphoglycerate mutase-like"/>
    <property type="match status" value="1"/>
</dbReference>
<accession>A0A2A4K8E9</accession>
<proteinExistence type="inferred from homology"/>
<comment type="caution">
    <text evidence="9">The sequence shown here is derived from an EMBL/GenBank/DDBJ whole genome shotgun (WGS) entry which is preliminary data.</text>
</comment>
<evidence type="ECO:0000256" key="4">
    <source>
        <dbReference type="ARBA" id="ARBA00022729"/>
    </source>
</evidence>
<keyword evidence="5" id="KW-0378">Hydrolase</keyword>
<dbReference type="EMBL" id="NWSH01000059">
    <property type="protein sequence ID" value="PCG80073.1"/>
    <property type="molecule type" value="Genomic_DNA"/>
</dbReference>
<dbReference type="GO" id="GO:0003993">
    <property type="term" value="F:acid phosphatase activity"/>
    <property type="evidence" value="ECO:0007669"/>
    <property type="project" value="UniProtKB-EC"/>
</dbReference>
<evidence type="ECO:0000313" key="9">
    <source>
        <dbReference type="EMBL" id="PCG80073.1"/>
    </source>
</evidence>
<dbReference type="AlphaFoldDB" id="A0A2A4K8E9"/>
<dbReference type="CDD" id="cd07061">
    <property type="entry name" value="HP_HAP_like"/>
    <property type="match status" value="1"/>
</dbReference>
<sequence>MLKYICLLLISLSAVCYCQDSVTDGTELLLTFLTHRHGDRTPIESTISLSNDVEALEAATARYGYGQLTDNGRRRAYQLGQFLRRRYDGLLSPAYNKSEIYIRSTDSTRAKMTVLSAMAAVYPALEDNWSADVNWTPIPYTTVPAKYDFNLAAVNCPAISEVMFTDTTYPAELEQYTDVLNEWTEISGYNVSAQLLYAVELYDVYVSQKSLGIPLDPRIEAIFPQIEVIAGLGWEYMYNNETNIFEAGVLLNQFFTVADQVIAGEDVQRVQVYSAHDANVFSFEGVTRVVKRQGAPKYASMYALELRQVIETGEYIVVPVYLNTPSEDVITYLEITGCGSRCEYESFRSITADYNLDEDTWRTKCGFSEDYGDRYLFCRLRLRNDGKTLRPRDDDSQIKFFQALFSLFL</sequence>
<comment type="similarity">
    <text evidence="2">Belongs to the histidine acid phosphatase family.</text>
</comment>
<evidence type="ECO:0000256" key="3">
    <source>
        <dbReference type="ARBA" id="ARBA00012646"/>
    </source>
</evidence>
<name>A0A2A4K8E9_HELVI</name>
<gene>
    <name evidence="9" type="ORF">B5V51_11496</name>
</gene>
<comment type="catalytic activity">
    <reaction evidence="1">
        <text>a phosphate monoester + H2O = an alcohol + phosphate</text>
        <dbReference type="Rhea" id="RHEA:15017"/>
        <dbReference type="ChEBI" id="CHEBI:15377"/>
        <dbReference type="ChEBI" id="CHEBI:30879"/>
        <dbReference type="ChEBI" id="CHEBI:43474"/>
        <dbReference type="ChEBI" id="CHEBI:67140"/>
        <dbReference type="EC" id="3.1.3.2"/>
    </reaction>
</comment>
<dbReference type="InterPro" id="IPR029033">
    <property type="entry name" value="His_PPase_superfam"/>
</dbReference>
<evidence type="ECO:0000256" key="1">
    <source>
        <dbReference type="ARBA" id="ARBA00000032"/>
    </source>
</evidence>
<organism evidence="9">
    <name type="scientific">Heliothis virescens</name>
    <name type="common">Tobacco budworm moth</name>
    <dbReference type="NCBI Taxonomy" id="7102"/>
    <lineage>
        <taxon>Eukaryota</taxon>
        <taxon>Metazoa</taxon>
        <taxon>Ecdysozoa</taxon>
        <taxon>Arthropoda</taxon>
        <taxon>Hexapoda</taxon>
        <taxon>Insecta</taxon>
        <taxon>Pterygota</taxon>
        <taxon>Neoptera</taxon>
        <taxon>Endopterygota</taxon>
        <taxon>Lepidoptera</taxon>
        <taxon>Glossata</taxon>
        <taxon>Ditrysia</taxon>
        <taxon>Noctuoidea</taxon>
        <taxon>Noctuidae</taxon>
        <taxon>Heliothinae</taxon>
        <taxon>Heliothis</taxon>
    </lineage>
</organism>
<dbReference type="Pfam" id="PF00328">
    <property type="entry name" value="His_Phos_2"/>
    <property type="match status" value="1"/>
</dbReference>
<evidence type="ECO:0000256" key="5">
    <source>
        <dbReference type="ARBA" id="ARBA00022801"/>
    </source>
</evidence>
<feature type="signal peptide" evidence="8">
    <location>
        <begin position="1"/>
        <end position="18"/>
    </location>
</feature>
<reference evidence="9" key="1">
    <citation type="submission" date="2017-09" db="EMBL/GenBank/DDBJ databases">
        <title>Contemporary evolution of a Lepidopteran species, Heliothis virescens, in response to modern agricultural practices.</title>
        <authorList>
            <person name="Fritz M.L."/>
            <person name="Deyonke A.M."/>
            <person name="Papanicolaou A."/>
            <person name="Micinski S."/>
            <person name="Westbrook J."/>
            <person name="Gould F."/>
        </authorList>
    </citation>
    <scope>NUCLEOTIDE SEQUENCE [LARGE SCALE GENOMIC DNA]</scope>
    <source>
        <strain evidence="9">HvINT-</strain>
        <tissue evidence="9">Whole body</tissue>
    </source>
</reference>
<evidence type="ECO:0000256" key="8">
    <source>
        <dbReference type="SAM" id="SignalP"/>
    </source>
</evidence>
<keyword evidence="6" id="KW-1015">Disulfide bond</keyword>
<protein>
    <recommendedName>
        <fullName evidence="3">acid phosphatase</fullName>
        <ecNumber evidence="3">3.1.3.2</ecNumber>
    </recommendedName>
</protein>
<dbReference type="STRING" id="7102.A0A2A4K8E9"/>
<feature type="chain" id="PRO_5012856462" description="acid phosphatase" evidence="8">
    <location>
        <begin position="19"/>
        <end position="409"/>
    </location>
</feature>
<dbReference type="PANTHER" id="PTHR11567">
    <property type="entry name" value="ACID PHOSPHATASE-RELATED"/>
    <property type="match status" value="1"/>
</dbReference>
<keyword evidence="4 8" id="KW-0732">Signal</keyword>
<dbReference type="PANTHER" id="PTHR11567:SF211">
    <property type="entry name" value="PROSTATIC ACID PHOSPHATASE"/>
    <property type="match status" value="1"/>
</dbReference>
<dbReference type="InterPro" id="IPR000560">
    <property type="entry name" value="His_Pase_clade-2"/>
</dbReference>
<dbReference type="EC" id="3.1.3.2" evidence="3"/>
<evidence type="ECO:0000256" key="7">
    <source>
        <dbReference type="ARBA" id="ARBA00023180"/>
    </source>
</evidence>
<dbReference type="InterPro" id="IPR050645">
    <property type="entry name" value="Histidine_acid_phosphatase"/>
</dbReference>
<evidence type="ECO:0000256" key="2">
    <source>
        <dbReference type="ARBA" id="ARBA00005375"/>
    </source>
</evidence>
<evidence type="ECO:0000256" key="6">
    <source>
        <dbReference type="ARBA" id="ARBA00023157"/>
    </source>
</evidence>
<dbReference type="SUPFAM" id="SSF53254">
    <property type="entry name" value="Phosphoglycerate mutase-like"/>
    <property type="match status" value="1"/>
</dbReference>
<keyword evidence="7" id="KW-0325">Glycoprotein</keyword>